<feature type="compositionally biased region" description="Basic and acidic residues" evidence="5">
    <location>
        <begin position="163"/>
        <end position="177"/>
    </location>
</feature>
<dbReference type="InterPro" id="IPR043640">
    <property type="entry name" value="AF4/FMR2_CHD"/>
</dbReference>
<dbReference type="Pfam" id="PF18875">
    <property type="entry name" value="AF4_int"/>
    <property type="match status" value="1"/>
</dbReference>
<keyword evidence="3" id="KW-0597">Phosphoprotein</keyword>
<evidence type="ECO:0000259" key="6">
    <source>
        <dbReference type="Pfam" id="PF18876"/>
    </source>
</evidence>
<dbReference type="GO" id="GO:0032783">
    <property type="term" value="C:super elongation complex"/>
    <property type="evidence" value="ECO:0007669"/>
    <property type="project" value="TreeGrafter"/>
</dbReference>
<reference evidence="8" key="1">
    <citation type="submission" date="2011-08" db="EMBL/GenBank/DDBJ databases">
        <title>The draft genome of Latimeria chalumnae.</title>
        <authorList>
            <person name="Di Palma F."/>
            <person name="Alfoldi J."/>
            <person name="Johnson J."/>
            <person name="Berlin A."/>
            <person name="Gnerre S."/>
            <person name="Jaffe D."/>
            <person name="MacCallum I."/>
            <person name="Young S."/>
            <person name="Walker B.J."/>
            <person name="Lander E."/>
            <person name="Lindblad-Toh K."/>
        </authorList>
    </citation>
    <scope>NUCLEOTIDE SEQUENCE [LARGE SCALE GENOMIC DNA]</scope>
    <source>
        <strain evidence="8">Wild caught</strain>
    </source>
</reference>
<keyword evidence="8" id="KW-1185">Reference proteome</keyword>
<evidence type="ECO:0000256" key="4">
    <source>
        <dbReference type="ARBA" id="ARBA00023242"/>
    </source>
</evidence>
<dbReference type="Proteomes" id="UP000008672">
    <property type="component" value="Unassembled WGS sequence"/>
</dbReference>
<dbReference type="InterPro" id="IPR007797">
    <property type="entry name" value="AF4/FMR2"/>
</dbReference>
<comment type="subcellular location">
    <subcellularLocation>
        <location evidence="1">Nucleus</location>
    </subcellularLocation>
</comment>
<proteinExistence type="inferred from homology"/>
<dbReference type="STRING" id="7897.ENSLACP00000010574"/>
<feature type="compositionally biased region" description="Polar residues" evidence="5">
    <location>
        <begin position="79"/>
        <end position="98"/>
    </location>
</feature>
<evidence type="ECO:0000256" key="3">
    <source>
        <dbReference type="ARBA" id="ARBA00022553"/>
    </source>
</evidence>
<evidence type="ECO:0000256" key="2">
    <source>
        <dbReference type="ARBA" id="ARBA00007354"/>
    </source>
</evidence>
<feature type="compositionally biased region" description="Low complexity" evidence="5">
    <location>
        <begin position="678"/>
        <end position="696"/>
    </location>
</feature>
<dbReference type="FunCoup" id="H3ALQ3">
    <property type="interactions" value="1594"/>
</dbReference>
<dbReference type="EMBL" id="AFYH01120226">
    <property type="status" value="NOT_ANNOTATED_CDS"/>
    <property type="molecule type" value="Genomic_DNA"/>
</dbReference>
<comment type="similarity">
    <text evidence="2">Belongs to the AF4 family.</text>
</comment>
<dbReference type="EMBL" id="AFYH01120227">
    <property type="status" value="NOT_ANNOTATED_CDS"/>
    <property type="molecule type" value="Genomic_DNA"/>
</dbReference>
<evidence type="ECO:0000256" key="5">
    <source>
        <dbReference type="SAM" id="MobiDB-lite"/>
    </source>
</evidence>
<keyword evidence="4" id="KW-0539">Nucleus</keyword>
<organism evidence="7 8">
    <name type="scientific">Latimeria chalumnae</name>
    <name type="common">Coelacanth</name>
    <dbReference type="NCBI Taxonomy" id="7897"/>
    <lineage>
        <taxon>Eukaryota</taxon>
        <taxon>Metazoa</taxon>
        <taxon>Chordata</taxon>
        <taxon>Craniata</taxon>
        <taxon>Vertebrata</taxon>
        <taxon>Euteleostomi</taxon>
        <taxon>Coelacanthiformes</taxon>
        <taxon>Coelacanthidae</taxon>
        <taxon>Latimeria</taxon>
    </lineage>
</organism>
<dbReference type="Pfam" id="PF18876">
    <property type="entry name" value="AFF4_CHD"/>
    <property type="match status" value="1"/>
</dbReference>
<evidence type="ECO:0000313" key="7">
    <source>
        <dbReference type="Ensembl" id="ENSLACP00000010574.1"/>
    </source>
</evidence>
<dbReference type="PANTHER" id="PTHR10528:SF16">
    <property type="entry name" value="AF4_FMR2 FAMILY MEMBER 3"/>
    <property type="match status" value="1"/>
</dbReference>
<dbReference type="EMBL" id="AFYH01120225">
    <property type="status" value="NOT_ANNOTATED_CDS"/>
    <property type="molecule type" value="Genomic_DNA"/>
</dbReference>
<feature type="compositionally biased region" description="Low complexity" evidence="5">
    <location>
        <begin position="36"/>
        <end position="60"/>
    </location>
</feature>
<sequence>SAPVQQSNGRGSGHSSEGSSSSSGSESSSESDSESESTSSESDGSKPSQCSSPEPEQPSSNKWQLDKWLNKVNPHKSAVLNQNDSQGMNSSRSQSQITCEAEECEKTPALCQVDPKDKDSKSPSREEQRPRTANKALGNKGGKQKLLTVSETAPPKRPACKKQPRETLEPSALEHPKSRPQGGRAGHKKEPRPAPPCEKRRGKGQNKTVPKSKEFIETESSSSSSASSDLGSDSEREQPPPAKLPVASSLATSNHKPKDCVSNGVNRVSNCSAVSSVNTRTTTEVANDLEEQLYTLVPFGRNELVSPLKDNEELKSLWVKIDLTLLSRVPVHLPKEAFTGNAELKGVAGRHGNDIPSLSKEKVPSRPRRKRKCENEDVCGDIKKNHTEKESSTAFIASADSTTNINECAILFSCISLQVNKNEKRLMSPLSPLSDTSDHKHFNSDFSSTGRQNSSNGFLPISNCRNHKTENKSQPQMKDLVTTSHINPENPHLCSKHHQPQGEPWSTMTNGHRECRRPKLFFDDMPRGVDYYMQEAKQMKHKADAMVEKFGKAVNYTDAALSFIECGNAMEQGPMEAKSPYTMYSETVELIRYAMRLKTHSGPNATQEDKQMAALCYRCLALLYWRMFRLKRDHAVKYSKALIDYFKNSVKAAQVPSPWGANGKSTGTPSPMSPTPSPVSSVGSQGSVSSTTTPSPSSVISIPQRIHQMAANHVNITNSILYSYDYWEMADNLVKENREFFNDLDALMGPITLHSSMTHLVQYTRQGLHWVRISAHLPH</sequence>
<dbReference type="AlphaFoldDB" id="H3ALQ3"/>
<dbReference type="GO" id="GO:0010468">
    <property type="term" value="P:regulation of gene expression"/>
    <property type="evidence" value="ECO:0007669"/>
    <property type="project" value="InterPro"/>
</dbReference>
<feature type="region of interest" description="Disordered" evidence="5">
    <location>
        <begin position="344"/>
        <end position="376"/>
    </location>
</feature>
<feature type="domain" description="AF4/FMR2 C-terminal homology" evidence="6">
    <location>
        <begin position="513"/>
        <end position="777"/>
    </location>
</feature>
<feature type="region of interest" description="Disordered" evidence="5">
    <location>
        <begin position="1"/>
        <end position="266"/>
    </location>
</feature>
<feature type="compositionally biased region" description="Low complexity" evidence="5">
    <location>
        <begin position="220"/>
        <end position="231"/>
    </location>
</feature>
<reference evidence="7" key="2">
    <citation type="submission" date="2025-08" db="UniProtKB">
        <authorList>
            <consortium name="Ensembl"/>
        </authorList>
    </citation>
    <scope>IDENTIFICATION</scope>
</reference>
<reference evidence="7" key="3">
    <citation type="submission" date="2025-09" db="UniProtKB">
        <authorList>
            <consortium name="Ensembl"/>
        </authorList>
    </citation>
    <scope>IDENTIFICATION</scope>
</reference>
<accession>H3ALQ3</accession>
<feature type="region of interest" description="Disordered" evidence="5">
    <location>
        <begin position="657"/>
        <end position="696"/>
    </location>
</feature>
<dbReference type="InterPro" id="IPR043639">
    <property type="entry name" value="AF4_int"/>
</dbReference>
<feature type="compositionally biased region" description="Basic and acidic residues" evidence="5">
    <location>
        <begin position="114"/>
        <end position="130"/>
    </location>
</feature>
<dbReference type="Pfam" id="PF05110">
    <property type="entry name" value="AF-4"/>
    <property type="match status" value="1"/>
</dbReference>
<dbReference type="HOGENOM" id="CLU_006484_1_0_1"/>
<feature type="compositionally biased region" description="Low complexity" evidence="5">
    <location>
        <begin position="7"/>
        <end position="28"/>
    </location>
</feature>
<dbReference type="PANTHER" id="PTHR10528">
    <property type="entry name" value="AF4/FMR2 FAMILY MEMBER"/>
    <property type="match status" value="1"/>
</dbReference>
<protein>
    <recommendedName>
        <fullName evidence="6">AF4/FMR2 C-terminal homology domain-containing protein</fullName>
    </recommendedName>
</protein>
<dbReference type="InParanoid" id="H3ALQ3"/>
<dbReference type="GeneTree" id="ENSGT00950000182974"/>
<dbReference type="OMA" id="NSHRDCK"/>
<dbReference type="eggNOG" id="ENOG502QU9C">
    <property type="taxonomic scope" value="Eukaryota"/>
</dbReference>
<name>H3ALQ3_LATCH</name>
<evidence type="ECO:0000256" key="1">
    <source>
        <dbReference type="ARBA" id="ARBA00004123"/>
    </source>
</evidence>
<dbReference type="EMBL" id="AFYH01120224">
    <property type="status" value="NOT_ANNOTATED_CDS"/>
    <property type="molecule type" value="Genomic_DNA"/>
</dbReference>
<dbReference type="Ensembl" id="ENSLACT00000010653.1">
    <property type="protein sequence ID" value="ENSLACP00000010574.1"/>
    <property type="gene ID" value="ENSLACG00000009317.1"/>
</dbReference>
<evidence type="ECO:0000313" key="8">
    <source>
        <dbReference type="Proteomes" id="UP000008672"/>
    </source>
</evidence>